<evidence type="ECO:0000313" key="2">
    <source>
        <dbReference type="EMBL" id="TDP92912.1"/>
    </source>
</evidence>
<comment type="caution">
    <text evidence="2">The sequence shown here is derived from an EMBL/GenBank/DDBJ whole genome shotgun (WGS) entry which is preliminary data.</text>
</comment>
<gene>
    <name evidence="2" type="ORF">EV186_107147</name>
</gene>
<accession>A0A4R6S0A6</accession>
<feature type="transmembrane region" description="Helical" evidence="1">
    <location>
        <begin position="88"/>
        <end position="109"/>
    </location>
</feature>
<protein>
    <submittedName>
        <fullName evidence="2">Uncharacterized protein</fullName>
    </submittedName>
</protein>
<organism evidence="2 3">
    <name type="scientific">Labedaea rhizosphaerae</name>
    <dbReference type="NCBI Taxonomy" id="598644"/>
    <lineage>
        <taxon>Bacteria</taxon>
        <taxon>Bacillati</taxon>
        <taxon>Actinomycetota</taxon>
        <taxon>Actinomycetes</taxon>
        <taxon>Pseudonocardiales</taxon>
        <taxon>Pseudonocardiaceae</taxon>
        <taxon>Labedaea</taxon>
    </lineage>
</organism>
<sequence length="154" mass="16047">MAQPEQRPRPVVERLEDGQKIGEFVGWAIGAGSAVVGFVQAHGGPGSILVQLGIFGFACYISVFVAVPVVLGLFAALEKVTARETTDLATAVVLGIALLAGGALIRFGLFYDGIGDDFDTIGKVFAGLVGVAILMAPLVLLWWRKGSRPKPAGP</sequence>
<dbReference type="RefSeq" id="WP_133853254.1">
    <property type="nucleotide sequence ID" value="NZ_SNXZ01000007.1"/>
</dbReference>
<reference evidence="2 3" key="1">
    <citation type="submission" date="2019-03" db="EMBL/GenBank/DDBJ databases">
        <title>Genomic Encyclopedia of Type Strains, Phase IV (KMG-IV): sequencing the most valuable type-strain genomes for metagenomic binning, comparative biology and taxonomic classification.</title>
        <authorList>
            <person name="Goeker M."/>
        </authorList>
    </citation>
    <scope>NUCLEOTIDE SEQUENCE [LARGE SCALE GENOMIC DNA]</scope>
    <source>
        <strain evidence="2 3">DSM 45361</strain>
    </source>
</reference>
<dbReference type="EMBL" id="SNXZ01000007">
    <property type="protein sequence ID" value="TDP92912.1"/>
    <property type="molecule type" value="Genomic_DNA"/>
</dbReference>
<dbReference type="Proteomes" id="UP000295444">
    <property type="component" value="Unassembled WGS sequence"/>
</dbReference>
<feature type="transmembrane region" description="Helical" evidence="1">
    <location>
        <begin position="48"/>
        <end position="76"/>
    </location>
</feature>
<keyword evidence="1" id="KW-0812">Transmembrane</keyword>
<keyword evidence="3" id="KW-1185">Reference proteome</keyword>
<keyword evidence="1" id="KW-0472">Membrane</keyword>
<evidence type="ECO:0000256" key="1">
    <source>
        <dbReference type="SAM" id="Phobius"/>
    </source>
</evidence>
<evidence type="ECO:0000313" key="3">
    <source>
        <dbReference type="Proteomes" id="UP000295444"/>
    </source>
</evidence>
<name>A0A4R6S0A6_LABRH</name>
<feature type="transmembrane region" description="Helical" evidence="1">
    <location>
        <begin position="21"/>
        <end position="42"/>
    </location>
</feature>
<feature type="transmembrane region" description="Helical" evidence="1">
    <location>
        <begin position="121"/>
        <end position="143"/>
    </location>
</feature>
<keyword evidence="1" id="KW-1133">Transmembrane helix</keyword>
<dbReference type="AlphaFoldDB" id="A0A4R6S0A6"/>
<proteinExistence type="predicted"/>